<dbReference type="PRINTS" id="PR00395">
    <property type="entry name" value="RIBOSOMALS2"/>
</dbReference>
<dbReference type="Gene3D" id="3.40.50.10490">
    <property type="entry name" value="Glucose-6-phosphate isomerase like protein, domain 1"/>
    <property type="match status" value="1"/>
</dbReference>
<reference evidence="8" key="1">
    <citation type="journal article" date="2020" name="Nat. Genet.">
        <title>Genomic diversifications of five Gossypium allopolyploid species and their impact on cotton improvement.</title>
        <authorList>
            <person name="Chen Z.J."/>
            <person name="Sreedasyam A."/>
            <person name="Ando A."/>
            <person name="Song Q."/>
            <person name="De Santiago L.M."/>
            <person name="Hulse-Kemp A.M."/>
            <person name="Ding M."/>
            <person name="Ye W."/>
            <person name="Kirkbride R.C."/>
            <person name="Jenkins J."/>
            <person name="Plott C."/>
            <person name="Lovell J."/>
            <person name="Lin Y.M."/>
            <person name="Vaughn R."/>
            <person name="Liu B."/>
            <person name="Simpson S."/>
            <person name="Scheffler B.E."/>
            <person name="Wen L."/>
            <person name="Saski C.A."/>
            <person name="Grover C.E."/>
            <person name="Hu G."/>
            <person name="Conover J.L."/>
            <person name="Carlson J.W."/>
            <person name="Shu S."/>
            <person name="Boston L.B."/>
            <person name="Williams M."/>
            <person name="Peterson D.G."/>
            <person name="McGee K."/>
            <person name="Jones D.C."/>
            <person name="Wendel J.F."/>
            <person name="Stelly D.M."/>
            <person name="Grimwood J."/>
            <person name="Schmutz J."/>
        </authorList>
    </citation>
    <scope>NUCLEOTIDE SEQUENCE [LARGE SCALE GENOMIC DNA]</scope>
    <source>
        <strain evidence="8">cv. 3-79</strain>
    </source>
</reference>
<dbReference type="GO" id="GO:0009536">
    <property type="term" value="C:plastid"/>
    <property type="evidence" value="ECO:0007669"/>
    <property type="project" value="UniProtKB-SubCell"/>
</dbReference>
<dbReference type="InterPro" id="IPR005706">
    <property type="entry name" value="Ribosomal_uS2_bac/mit/plastid"/>
</dbReference>
<dbReference type="Pfam" id="PF00318">
    <property type="entry name" value="Ribosomal_S2"/>
    <property type="match status" value="1"/>
</dbReference>
<dbReference type="NCBIfam" id="TIGR01011">
    <property type="entry name" value="rpsB_bact"/>
    <property type="match status" value="1"/>
</dbReference>
<dbReference type="InterPro" id="IPR023591">
    <property type="entry name" value="Ribosomal_uS2_flav_dom_sf"/>
</dbReference>
<evidence type="ECO:0000313" key="8">
    <source>
        <dbReference type="Proteomes" id="UP000327439"/>
    </source>
</evidence>
<name>A0A5J5NCY5_GOSBA</name>
<evidence type="ECO:0000256" key="1">
    <source>
        <dbReference type="ARBA" id="ARBA00004474"/>
    </source>
</evidence>
<organism evidence="7 8">
    <name type="scientific">Gossypium barbadense</name>
    <name type="common">Sea Island cotton</name>
    <name type="synonym">Hibiscus barbadensis</name>
    <dbReference type="NCBI Taxonomy" id="3634"/>
    <lineage>
        <taxon>Eukaryota</taxon>
        <taxon>Viridiplantae</taxon>
        <taxon>Streptophyta</taxon>
        <taxon>Embryophyta</taxon>
        <taxon>Tracheophyta</taxon>
        <taxon>Spermatophyta</taxon>
        <taxon>Magnoliopsida</taxon>
        <taxon>eudicotyledons</taxon>
        <taxon>Gunneridae</taxon>
        <taxon>Pentapetalae</taxon>
        <taxon>rosids</taxon>
        <taxon>malvids</taxon>
        <taxon>Malvales</taxon>
        <taxon>Malvaceae</taxon>
        <taxon>Malvoideae</taxon>
        <taxon>Gossypium</taxon>
    </lineage>
</organism>
<dbReference type="GO" id="GO:0003735">
    <property type="term" value="F:structural constituent of ribosome"/>
    <property type="evidence" value="ECO:0007669"/>
    <property type="project" value="InterPro"/>
</dbReference>
<evidence type="ECO:0000256" key="5">
    <source>
        <dbReference type="ARBA" id="ARBA00035155"/>
    </source>
</evidence>
<dbReference type="GO" id="GO:0005763">
    <property type="term" value="C:mitochondrial small ribosomal subunit"/>
    <property type="evidence" value="ECO:0007669"/>
    <property type="project" value="TreeGrafter"/>
</dbReference>
<dbReference type="OrthoDB" id="565471at2759"/>
<evidence type="ECO:0000256" key="3">
    <source>
        <dbReference type="ARBA" id="ARBA00022980"/>
    </source>
</evidence>
<comment type="subcellular location">
    <subcellularLocation>
        <location evidence="1">Plastid</location>
    </subcellularLocation>
</comment>
<sequence length="110" mass="12990">GKQFLIVGIKNKATYSVVWVPIRAQCHYVNKKWLSGILTNWPTIEIRLHKFRGLRTEQKTGGLNRLLKRDATMLKKQLSRLQTYLGRIKYMKRLLDIVIIVDQQEEYTAF</sequence>
<comment type="similarity">
    <text evidence="2">Belongs to the universal ribosomal protein uS2 family.</text>
</comment>
<protein>
    <recommendedName>
        <fullName evidence="5">Small ribosomal subunit protein uS2c</fullName>
    </recommendedName>
    <alternativeName>
        <fullName evidence="6">30S ribosomal protein S2, chloroplastic</fullName>
    </alternativeName>
</protein>
<accession>A0A5J5NCY5</accession>
<dbReference type="SUPFAM" id="SSF52313">
    <property type="entry name" value="Ribosomal protein S2"/>
    <property type="match status" value="1"/>
</dbReference>
<dbReference type="PANTHER" id="PTHR12534:SF0">
    <property type="entry name" value="SMALL RIBOSOMAL SUBUNIT PROTEIN US2M"/>
    <property type="match status" value="1"/>
</dbReference>
<dbReference type="Proteomes" id="UP000327439">
    <property type="component" value="Unassembled WGS sequence"/>
</dbReference>
<evidence type="ECO:0000256" key="6">
    <source>
        <dbReference type="ARBA" id="ARBA00035546"/>
    </source>
</evidence>
<dbReference type="InterPro" id="IPR001865">
    <property type="entry name" value="Ribosomal_uS2"/>
</dbReference>
<dbReference type="Gene3D" id="1.10.287.610">
    <property type="entry name" value="Helix hairpin bin"/>
    <property type="match status" value="1"/>
</dbReference>
<feature type="non-terminal residue" evidence="7">
    <location>
        <position position="1"/>
    </location>
</feature>
<dbReference type="PANTHER" id="PTHR12534">
    <property type="entry name" value="30S RIBOSOMAL PROTEIN S2 PROKARYOTIC AND ORGANELLAR"/>
    <property type="match status" value="1"/>
</dbReference>
<evidence type="ECO:0000313" key="7">
    <source>
        <dbReference type="EMBL" id="KAB1670795.1"/>
    </source>
</evidence>
<evidence type="ECO:0000256" key="2">
    <source>
        <dbReference type="ARBA" id="ARBA00006242"/>
    </source>
</evidence>
<keyword evidence="8" id="KW-1185">Reference proteome</keyword>
<dbReference type="EMBL" id="ML706339">
    <property type="protein sequence ID" value="KAB1670795.1"/>
    <property type="molecule type" value="Genomic_DNA"/>
</dbReference>
<keyword evidence="3" id="KW-0689">Ribosomal protein</keyword>
<evidence type="ECO:0000256" key="4">
    <source>
        <dbReference type="ARBA" id="ARBA00023274"/>
    </source>
</evidence>
<dbReference type="AlphaFoldDB" id="A0A5J5NCY5"/>
<proteinExistence type="inferred from homology"/>
<dbReference type="FunFam" id="1.10.287.610:FF:000001">
    <property type="entry name" value="30S ribosomal protein S2"/>
    <property type="match status" value="1"/>
</dbReference>
<gene>
    <name evidence="7" type="ORF">ES319_1Z136200v1</name>
</gene>
<dbReference type="GO" id="GO:0006412">
    <property type="term" value="P:translation"/>
    <property type="evidence" value="ECO:0007669"/>
    <property type="project" value="InterPro"/>
</dbReference>
<keyword evidence="4" id="KW-0687">Ribonucleoprotein</keyword>